<evidence type="ECO:0000313" key="2">
    <source>
        <dbReference type="EMBL" id="OQA60931.1"/>
    </source>
</evidence>
<keyword evidence="1" id="KW-1133">Transmembrane helix</keyword>
<feature type="transmembrane region" description="Helical" evidence="1">
    <location>
        <begin position="24"/>
        <end position="47"/>
    </location>
</feature>
<comment type="caution">
    <text evidence="2">The sequence shown here is derived from an EMBL/GenBank/DDBJ whole genome shotgun (WGS) entry which is preliminary data.</text>
</comment>
<keyword evidence="1" id="KW-0812">Transmembrane</keyword>
<evidence type="ECO:0000256" key="1">
    <source>
        <dbReference type="SAM" id="Phobius"/>
    </source>
</evidence>
<dbReference type="EMBL" id="MWBQ01000026">
    <property type="protein sequence ID" value="OQA60931.1"/>
    <property type="molecule type" value="Genomic_DNA"/>
</dbReference>
<sequence>MSLSHQLLGEFVSVISRPRIDSGFSYIGIITAITLFSLFSLVAYQGLHIAHRFQRKSSMLRLAIVEAVNSIESLKINQNYSEVNGLTLRKENFEIIHKVTEFNDQLYQILIEIRDLEQNEIFTLETLAE</sequence>
<reference evidence="2" key="1">
    <citation type="submission" date="2017-02" db="EMBL/GenBank/DDBJ databases">
        <title>Delving into the versatile metabolic prowess of the omnipresent phylum Bacteroidetes.</title>
        <authorList>
            <person name="Nobu M.K."/>
            <person name="Mei R."/>
            <person name="Narihiro T."/>
            <person name="Kuroda K."/>
            <person name="Liu W.-T."/>
        </authorList>
    </citation>
    <scope>NUCLEOTIDE SEQUENCE</scope>
    <source>
        <strain evidence="2">ADurb.Bin276</strain>
    </source>
</reference>
<keyword evidence="1" id="KW-0472">Membrane</keyword>
<accession>A0A1V5T3C9</accession>
<protein>
    <submittedName>
        <fullName evidence="2">Uncharacterized protein</fullName>
    </submittedName>
</protein>
<proteinExistence type="predicted"/>
<dbReference type="AlphaFoldDB" id="A0A1V5T3C9"/>
<dbReference type="Proteomes" id="UP000485569">
    <property type="component" value="Unassembled WGS sequence"/>
</dbReference>
<name>A0A1V5T3C9_9BACT</name>
<organism evidence="2">
    <name type="scientific">Candidatus Atribacter allofermentans</name>
    <dbReference type="NCBI Taxonomy" id="1852833"/>
    <lineage>
        <taxon>Bacteria</taxon>
        <taxon>Pseudomonadati</taxon>
        <taxon>Atribacterota</taxon>
        <taxon>Atribacteria</taxon>
        <taxon>Atribacterales</taxon>
        <taxon>Atribacteraceae</taxon>
        <taxon>Atribacter</taxon>
    </lineage>
</organism>
<gene>
    <name evidence="2" type="ORF">BWY41_00428</name>
</gene>